<feature type="compositionally biased region" description="Pro residues" evidence="1">
    <location>
        <begin position="329"/>
        <end position="343"/>
    </location>
</feature>
<reference evidence="2 3" key="1">
    <citation type="journal article" date="2021" name="Sci. Rep.">
        <title>The genome of the diatom Chaetoceros tenuissimus carries an ancient integrated fragment of an extant virus.</title>
        <authorList>
            <person name="Hongo Y."/>
            <person name="Kimura K."/>
            <person name="Takaki Y."/>
            <person name="Yoshida Y."/>
            <person name="Baba S."/>
            <person name="Kobayashi G."/>
            <person name="Nagasaki K."/>
            <person name="Hano T."/>
            <person name="Tomaru Y."/>
        </authorList>
    </citation>
    <scope>NUCLEOTIDE SEQUENCE [LARGE SCALE GENOMIC DNA]</scope>
    <source>
        <strain evidence="2 3">NIES-3715</strain>
    </source>
</reference>
<protein>
    <submittedName>
        <fullName evidence="2">Uncharacterized protein</fullName>
    </submittedName>
</protein>
<feature type="compositionally biased region" description="Low complexity" evidence="1">
    <location>
        <begin position="286"/>
        <end position="295"/>
    </location>
</feature>
<feature type="compositionally biased region" description="Low complexity" evidence="1">
    <location>
        <begin position="10"/>
        <end position="26"/>
    </location>
</feature>
<proteinExistence type="predicted"/>
<evidence type="ECO:0000313" key="3">
    <source>
        <dbReference type="Proteomes" id="UP001054902"/>
    </source>
</evidence>
<dbReference type="AlphaFoldDB" id="A0AAD3CMY6"/>
<feature type="compositionally biased region" description="Low complexity" evidence="1">
    <location>
        <begin position="310"/>
        <end position="328"/>
    </location>
</feature>
<keyword evidence="3" id="KW-1185">Reference proteome</keyword>
<feature type="compositionally biased region" description="Low complexity" evidence="1">
    <location>
        <begin position="34"/>
        <end position="44"/>
    </location>
</feature>
<feature type="compositionally biased region" description="Basic and acidic residues" evidence="1">
    <location>
        <begin position="194"/>
        <end position="203"/>
    </location>
</feature>
<gene>
    <name evidence="2" type="ORF">CTEN210_05387</name>
</gene>
<dbReference type="Proteomes" id="UP001054902">
    <property type="component" value="Unassembled WGS sequence"/>
</dbReference>
<feature type="region of interest" description="Disordered" evidence="1">
    <location>
        <begin position="310"/>
        <end position="356"/>
    </location>
</feature>
<evidence type="ECO:0000313" key="2">
    <source>
        <dbReference type="EMBL" id="GFH48911.1"/>
    </source>
</evidence>
<accession>A0AAD3CMY6</accession>
<organism evidence="2 3">
    <name type="scientific">Chaetoceros tenuissimus</name>
    <dbReference type="NCBI Taxonomy" id="426638"/>
    <lineage>
        <taxon>Eukaryota</taxon>
        <taxon>Sar</taxon>
        <taxon>Stramenopiles</taxon>
        <taxon>Ochrophyta</taxon>
        <taxon>Bacillariophyta</taxon>
        <taxon>Coscinodiscophyceae</taxon>
        <taxon>Chaetocerotophycidae</taxon>
        <taxon>Chaetocerotales</taxon>
        <taxon>Chaetocerotaceae</taxon>
        <taxon>Chaetoceros</taxon>
    </lineage>
</organism>
<evidence type="ECO:0000256" key="1">
    <source>
        <dbReference type="SAM" id="MobiDB-lite"/>
    </source>
</evidence>
<feature type="region of interest" description="Disordered" evidence="1">
    <location>
        <begin position="133"/>
        <end position="295"/>
    </location>
</feature>
<dbReference type="EMBL" id="BLLK01000029">
    <property type="protein sequence ID" value="GFH48911.1"/>
    <property type="molecule type" value="Genomic_DNA"/>
</dbReference>
<feature type="compositionally biased region" description="Pro residues" evidence="1">
    <location>
        <begin position="143"/>
        <end position="191"/>
    </location>
</feature>
<sequence length="872" mass="95938">MKSVLTAWLNGSTSGNGDSSSSSSSTRRGKRNNDSSSSAPSSSRTAKKSKTGVSWERDANFPRSVENGDQVNYFLSSDRERTIIVFPKSWTKSQVVKWGITFFPEGNGYSIRVEALHRTKGQCPKARLTKIHNSSDAVATSSPPAPTPSSPPAPSPSSPPAPSPLGSSGPPPSGPSPSGPPAPSSSGPPAPLSHTKESCKDLEELSYLDASEKPLEDQFWDALEQPSDDEAGFPTGQSVPSPPPASSAQQPIVEDVFEEETVKETFPDAEELFPDFSATTNASPLPSSSTGTGAATSAATGIAIGTATGRATSAATGTATGTSPTTNASPPPSSPSPPAPSSPSPTTNASSPPSSPRFWITVKGCANRILEKFTTTVCEIASGIAEIPMRYQQYREQLAEEAWNIVEEVFKRGVENRRDIVGSIWDDLQEAAVMYPPVKQGFLSYFRSGVIDLEKPGRLLVSIWHYVPISSFSFSGFCMKIVLAGLMLASPTFWLHYQCFFAVFVVAGVCQQCIEHCPLFNTAKTEMVPGRHDTKTYNEKGGSKMSQEETCDTIPDTPLDWKGSKADWKKVMLAYRAAIPMFYWLLAEEFKFELLMIGYGNHVKYYVLAFFGDLLQHAQVHFESCMHTAAFFYFPRADAIDHFVRVYVKSILFLKGEDWKDEAAVERDYHRVRDYFSFADFTMIPCECIQLKDDETHQDGATFVLFPSITALALFLKYDISTICKHLRRVGSCRGVVTRGEEKFFIRTVESNEDFPRLDDRITYQTIYLQRVELSKITGKLTKIGEVEKFPYLAKAVAFLEDKDRGEYQVSAAQSNLQNRLAGYLTTQDTIPAKDPKWVVGRSVEEVDFNIGDIVFRFSPRSGLPNRVKSKK</sequence>
<feature type="region of interest" description="Disordered" evidence="1">
    <location>
        <begin position="1"/>
        <end position="62"/>
    </location>
</feature>
<comment type="caution">
    <text evidence="2">The sequence shown here is derived from an EMBL/GenBank/DDBJ whole genome shotgun (WGS) entry which is preliminary data.</text>
</comment>
<name>A0AAD3CMY6_9STRA</name>